<feature type="transmembrane region" description="Helical" evidence="3">
    <location>
        <begin position="1251"/>
        <end position="1274"/>
    </location>
</feature>
<dbReference type="Pfam" id="PF03959">
    <property type="entry name" value="FSH1"/>
    <property type="match status" value="1"/>
</dbReference>
<sequence>MEKKEIDEEDKFVEDFLPELSVRRGVRFGLDRRAVAMNTSPSDGKEKVRFDVENLQQTSANDSLGFRGILKNQKSQRSSSKSNRMITASQRFRSFRSSGFNRSQRLLVPSSDKPKILAIHGKTSNSAVTKLQLANLHITEEKYDIIYLDGLIEEERGDPSVEQFVSGPFFSWYHDKSDDRFTSSFIEAVVHVYKEILKDGPFDIIYGFSQGATLAAAVAAAHSNANFRNRLLSLEADFGWMRKSTIRTHKVGKGVGRASLMKSISLGRNYAKSNAFPLTQESFEEMPCEYMILACASEDPNYLHSQIVEFPKDEMSVDIASFHIIGVTDSLKATSEKMTNLFSDAQIAYIHMAEGHSISKMASDSEILRTLYKNLHMRKNVVTMNQPKMVKASDVTSIGVMYPLQVVGVELSNLIPNPTILNVLKYKDPSKPLFYNARDSSKLNYTTYGDVINFIDGGDGDLRRLGVQPGDVVAYGAPPSGGAVPALAFLSIMSQVTAAPLAPSTSESDALDLLNQFSPTHLILFDGIENKGVESAFIKFASKGRAALHHASIINDPSKPGMFRYSTLPSLWEAKLEPLCNPVDGIALLLGTSGTTSKPKAVPIEHGSIVQNGYILGRSLGITDEDVCYSIMPLFHIGGIAASILCSVCIGSSICCDPSPFNPENMVDALAYSNPQPTWYSSVPTIHNATVSYIRSMASTRKMKGLGVSKDGIWNTGHSLRFIRSGAAALLGPDALALSSTFGNIPIIPTYSMSEQMPITQPFQGKMDMISDKPNSVGVPVATSLAVVNSSTLSPVPFGVEGEIAISGPTVMKYYLNNEEANAKNFFELTLPLDADHHFQRGRYFLTGDVGVIDKDGYLTLKGRNKELIKKGGEQISPFEIEKPILDHPWVEVAVCFSVPSKLYGEEVGLAIVLSDEAPFTAKQTEVAKVLRSFLKMRNVDPKKWPTKWKIVTDDELPKTKSRKYIRVGLAKKLGLEEDDNYMIESNQTKLSTSKNNTLIDWGVISGFRFLLACYVMFMHIGSNSSWGAFNNLRGWPWHVHVFFILGGFSLSAPMNPVIGKKFKYFVARFMAMYPMYLVALLFVFANLLVTCRPSTFRSTFHWDSQPNDLYIDGNKENGYSELFCEGTPATPNSYWASLFLTLIVYLFGVAITPLWVLNWWAGYYFWFSSMYYQCLMIFPALYNKLTALRSNMKFFLKFMAFLQGTNLFILLSTWLLFEKSLGYNHYDEISGDKNDIEDFTDGRLGNWIGLGWYLFSPFWMLYFVIGACTAFLYDAYRPAERSNSYIWGYIGDGCTVLMIAWSIAIVSQGNVTYDAMKKWELRPATADNYTDVAIVNRLWDNICARFVAPITTLWIFALATGEGFTASMLRSKFLVEHLAPHAYNCFLFHQPVGQWYFAATRGGSWWNWWSYRKTMYWFSPGPCPVEWYEYFYLVMLTVLFSSLMNVTAEPLMAIIVSFCSDLVLESEEDELAVEDALITAIEDMTGFAPELDWTLDQCGLSSVGLPQLALRIKNAMSTATSPISISASQLSDAQTVGDICQAIKSAILQANADGI</sequence>
<dbReference type="InterPro" id="IPR042099">
    <property type="entry name" value="ANL_N_sf"/>
</dbReference>
<dbReference type="Gene3D" id="3.40.50.12780">
    <property type="entry name" value="N-terminal domain of ligase-like"/>
    <property type="match status" value="1"/>
</dbReference>
<feature type="domain" description="AMP-dependent synthetase/ligase" evidence="4">
    <location>
        <begin position="462"/>
        <end position="816"/>
    </location>
</feature>
<reference evidence="6 7" key="1">
    <citation type="journal article" date="2021" name="Sci. Rep.">
        <title>The genome of the diatom Chaetoceros tenuissimus carries an ancient integrated fragment of an extant virus.</title>
        <authorList>
            <person name="Hongo Y."/>
            <person name="Kimura K."/>
            <person name="Takaki Y."/>
            <person name="Yoshida Y."/>
            <person name="Baba S."/>
            <person name="Kobayashi G."/>
            <person name="Nagasaki K."/>
            <person name="Hano T."/>
            <person name="Tomaru Y."/>
        </authorList>
    </citation>
    <scope>NUCLEOTIDE SEQUENCE [LARGE SCALE GENOMIC DNA]</scope>
    <source>
        <strain evidence="6 7">NIES-3715</strain>
    </source>
</reference>
<evidence type="ECO:0000259" key="4">
    <source>
        <dbReference type="Pfam" id="PF00501"/>
    </source>
</evidence>
<feature type="transmembrane region" description="Helical" evidence="3">
    <location>
        <begin position="1286"/>
        <end position="1307"/>
    </location>
</feature>
<evidence type="ECO:0000256" key="1">
    <source>
        <dbReference type="ARBA" id="ARBA00006432"/>
    </source>
</evidence>
<feature type="transmembrane region" description="Helical" evidence="3">
    <location>
        <begin position="1164"/>
        <end position="1183"/>
    </location>
</feature>
<dbReference type="GO" id="GO:0031956">
    <property type="term" value="F:medium-chain fatty acid-CoA ligase activity"/>
    <property type="evidence" value="ECO:0007669"/>
    <property type="project" value="TreeGrafter"/>
</dbReference>
<evidence type="ECO:0000313" key="6">
    <source>
        <dbReference type="EMBL" id="GFH54662.1"/>
    </source>
</evidence>
<dbReference type="Proteomes" id="UP001054902">
    <property type="component" value="Unassembled WGS sequence"/>
</dbReference>
<evidence type="ECO:0000259" key="5">
    <source>
        <dbReference type="Pfam" id="PF03959"/>
    </source>
</evidence>
<comment type="similarity">
    <text evidence="1">Belongs to the ATP-dependent AMP-binding enzyme family.</text>
</comment>
<dbReference type="PANTHER" id="PTHR43201">
    <property type="entry name" value="ACYL-COA SYNTHETASE"/>
    <property type="match status" value="1"/>
</dbReference>
<keyword evidence="3" id="KW-0812">Transmembrane</keyword>
<dbReference type="SUPFAM" id="SSF56801">
    <property type="entry name" value="Acetyl-CoA synthetase-like"/>
    <property type="match status" value="1"/>
</dbReference>
<name>A0AAD3H8M1_9STRA</name>
<protein>
    <submittedName>
        <fullName evidence="6">Acetyl-CoA synthetase-like protein</fullName>
    </submittedName>
</protein>
<feature type="transmembrane region" description="Helical" evidence="3">
    <location>
        <begin position="1038"/>
        <end position="1059"/>
    </location>
</feature>
<dbReference type="InterPro" id="IPR045851">
    <property type="entry name" value="AMP-bd_C_sf"/>
</dbReference>
<keyword evidence="2" id="KW-0436">Ligase</keyword>
<dbReference type="Gene3D" id="3.30.300.30">
    <property type="match status" value="1"/>
</dbReference>
<comment type="caution">
    <text evidence="6">The sequence shown here is derived from an EMBL/GenBank/DDBJ whole genome shotgun (WGS) entry which is preliminary data.</text>
</comment>
<dbReference type="Pfam" id="PF00501">
    <property type="entry name" value="AMP-binding"/>
    <property type="match status" value="1"/>
</dbReference>
<dbReference type="SUPFAM" id="SSF53474">
    <property type="entry name" value="alpha/beta-Hydrolases"/>
    <property type="match status" value="1"/>
</dbReference>
<organism evidence="6 7">
    <name type="scientific">Chaetoceros tenuissimus</name>
    <dbReference type="NCBI Taxonomy" id="426638"/>
    <lineage>
        <taxon>Eukaryota</taxon>
        <taxon>Sar</taxon>
        <taxon>Stramenopiles</taxon>
        <taxon>Ochrophyta</taxon>
        <taxon>Bacillariophyta</taxon>
        <taxon>Coscinodiscophyceae</taxon>
        <taxon>Chaetocerotophycidae</taxon>
        <taxon>Chaetocerotales</taxon>
        <taxon>Chaetocerotaceae</taxon>
        <taxon>Chaetoceros</taxon>
    </lineage>
</organism>
<keyword evidence="3" id="KW-1133">Transmembrane helix</keyword>
<evidence type="ECO:0000256" key="3">
    <source>
        <dbReference type="SAM" id="Phobius"/>
    </source>
</evidence>
<feature type="domain" description="Serine hydrolase" evidence="5">
    <location>
        <begin position="112"/>
        <end position="358"/>
    </location>
</feature>
<feature type="transmembrane region" description="Helical" evidence="3">
    <location>
        <begin position="1195"/>
        <end position="1218"/>
    </location>
</feature>
<feature type="transmembrane region" description="Helical" evidence="3">
    <location>
        <begin position="1136"/>
        <end position="1158"/>
    </location>
</feature>
<proteinExistence type="inferred from homology"/>
<evidence type="ECO:0000256" key="2">
    <source>
        <dbReference type="ARBA" id="ARBA00022598"/>
    </source>
</evidence>
<dbReference type="InterPro" id="IPR000873">
    <property type="entry name" value="AMP-dep_synth/lig_dom"/>
</dbReference>
<dbReference type="PANTHER" id="PTHR43201:SF5">
    <property type="entry name" value="MEDIUM-CHAIN ACYL-COA LIGASE ACSF2, MITOCHONDRIAL"/>
    <property type="match status" value="1"/>
</dbReference>
<evidence type="ECO:0000313" key="7">
    <source>
        <dbReference type="Proteomes" id="UP001054902"/>
    </source>
</evidence>
<dbReference type="PROSITE" id="PS00455">
    <property type="entry name" value="AMP_BINDING"/>
    <property type="match status" value="1"/>
</dbReference>
<dbReference type="InterPro" id="IPR020845">
    <property type="entry name" value="AMP-binding_CS"/>
</dbReference>
<dbReference type="InterPro" id="IPR029058">
    <property type="entry name" value="AB_hydrolase_fold"/>
</dbReference>
<dbReference type="Gene3D" id="3.40.50.1820">
    <property type="entry name" value="alpha/beta hydrolase"/>
    <property type="match status" value="1"/>
</dbReference>
<dbReference type="EMBL" id="BLLK01000047">
    <property type="protein sequence ID" value="GFH54662.1"/>
    <property type="molecule type" value="Genomic_DNA"/>
</dbReference>
<keyword evidence="3" id="KW-0472">Membrane</keyword>
<accession>A0AAD3H8M1</accession>
<dbReference type="InterPro" id="IPR005645">
    <property type="entry name" value="FSH-like_dom"/>
</dbReference>
<gene>
    <name evidence="6" type="ORF">CTEN210_11138</name>
</gene>
<keyword evidence="7" id="KW-1185">Reference proteome</keyword>
<dbReference type="GO" id="GO:0006631">
    <property type="term" value="P:fatty acid metabolic process"/>
    <property type="evidence" value="ECO:0007669"/>
    <property type="project" value="TreeGrafter"/>
</dbReference>
<feature type="transmembrane region" description="Helical" evidence="3">
    <location>
        <begin position="1071"/>
        <end position="1090"/>
    </location>
</feature>